<sequence length="73" mass="8457">MRDLELTSFQWIRAQNFEGGFGSSKHMDYEQSGRWYQWVAGPTGVYAVPDYRRPSYYEQSENTCALSSTAFSN</sequence>
<evidence type="ECO:0000313" key="2">
    <source>
        <dbReference type="Proteomes" id="UP001054945"/>
    </source>
</evidence>
<protein>
    <submittedName>
        <fullName evidence="1">Uncharacterized protein</fullName>
    </submittedName>
</protein>
<accession>A0AAV4R0C2</accession>
<proteinExistence type="predicted"/>
<comment type="caution">
    <text evidence="1">The sequence shown here is derived from an EMBL/GenBank/DDBJ whole genome shotgun (WGS) entry which is preliminary data.</text>
</comment>
<dbReference type="Proteomes" id="UP001054945">
    <property type="component" value="Unassembled WGS sequence"/>
</dbReference>
<reference evidence="1 2" key="1">
    <citation type="submission" date="2021-06" db="EMBL/GenBank/DDBJ databases">
        <title>Caerostris extrusa draft genome.</title>
        <authorList>
            <person name="Kono N."/>
            <person name="Arakawa K."/>
        </authorList>
    </citation>
    <scope>NUCLEOTIDE SEQUENCE [LARGE SCALE GENOMIC DNA]</scope>
</reference>
<dbReference type="AlphaFoldDB" id="A0AAV4R0C2"/>
<organism evidence="1 2">
    <name type="scientific">Caerostris extrusa</name>
    <name type="common">Bark spider</name>
    <name type="synonym">Caerostris bankana</name>
    <dbReference type="NCBI Taxonomy" id="172846"/>
    <lineage>
        <taxon>Eukaryota</taxon>
        <taxon>Metazoa</taxon>
        <taxon>Ecdysozoa</taxon>
        <taxon>Arthropoda</taxon>
        <taxon>Chelicerata</taxon>
        <taxon>Arachnida</taxon>
        <taxon>Araneae</taxon>
        <taxon>Araneomorphae</taxon>
        <taxon>Entelegynae</taxon>
        <taxon>Araneoidea</taxon>
        <taxon>Araneidae</taxon>
        <taxon>Caerostris</taxon>
    </lineage>
</organism>
<gene>
    <name evidence="1" type="ORF">CEXT_663171</name>
</gene>
<evidence type="ECO:0000313" key="1">
    <source>
        <dbReference type="EMBL" id="GIY14001.1"/>
    </source>
</evidence>
<keyword evidence="2" id="KW-1185">Reference proteome</keyword>
<name>A0AAV4R0C2_CAEEX</name>
<dbReference type="EMBL" id="BPLR01007031">
    <property type="protein sequence ID" value="GIY14001.1"/>
    <property type="molecule type" value="Genomic_DNA"/>
</dbReference>